<dbReference type="HOGENOM" id="CLU_2087862_0_0_1"/>
<accession>T1J606</accession>
<dbReference type="AlphaFoldDB" id="T1J606"/>
<dbReference type="EMBL" id="JH431869">
    <property type="status" value="NOT_ANNOTATED_CDS"/>
    <property type="molecule type" value="Genomic_DNA"/>
</dbReference>
<reference evidence="2" key="1">
    <citation type="submission" date="2011-05" db="EMBL/GenBank/DDBJ databases">
        <authorList>
            <person name="Richards S.R."/>
            <person name="Qu J."/>
            <person name="Jiang H."/>
            <person name="Jhangiani S.N."/>
            <person name="Agravi P."/>
            <person name="Goodspeed R."/>
            <person name="Gross S."/>
            <person name="Mandapat C."/>
            <person name="Jackson L."/>
            <person name="Mathew T."/>
            <person name="Pu L."/>
            <person name="Thornton R."/>
            <person name="Saada N."/>
            <person name="Wilczek-Boney K.B."/>
            <person name="Lee S."/>
            <person name="Kovar C."/>
            <person name="Wu Y."/>
            <person name="Scherer S.E."/>
            <person name="Worley K.C."/>
            <person name="Muzny D.M."/>
            <person name="Gibbs R."/>
        </authorList>
    </citation>
    <scope>NUCLEOTIDE SEQUENCE</scope>
    <source>
        <strain evidence="2">Brora</strain>
    </source>
</reference>
<protein>
    <submittedName>
        <fullName evidence="1">Uncharacterized protein</fullName>
    </submittedName>
</protein>
<dbReference type="EnsemblMetazoa" id="SMAR009069-RA">
    <property type="protein sequence ID" value="SMAR009069-PA"/>
    <property type="gene ID" value="SMAR009069"/>
</dbReference>
<evidence type="ECO:0000313" key="2">
    <source>
        <dbReference type="Proteomes" id="UP000014500"/>
    </source>
</evidence>
<name>T1J606_STRMM</name>
<dbReference type="Proteomes" id="UP000014500">
    <property type="component" value="Unassembled WGS sequence"/>
</dbReference>
<organism evidence="1 2">
    <name type="scientific">Strigamia maritima</name>
    <name type="common">European centipede</name>
    <name type="synonym">Geophilus maritimus</name>
    <dbReference type="NCBI Taxonomy" id="126957"/>
    <lineage>
        <taxon>Eukaryota</taxon>
        <taxon>Metazoa</taxon>
        <taxon>Ecdysozoa</taxon>
        <taxon>Arthropoda</taxon>
        <taxon>Myriapoda</taxon>
        <taxon>Chilopoda</taxon>
        <taxon>Pleurostigmophora</taxon>
        <taxon>Geophilomorpha</taxon>
        <taxon>Linotaeniidae</taxon>
        <taxon>Strigamia</taxon>
    </lineage>
</organism>
<proteinExistence type="predicted"/>
<keyword evidence="2" id="KW-1185">Reference proteome</keyword>
<reference evidence="1" key="2">
    <citation type="submission" date="2015-02" db="UniProtKB">
        <authorList>
            <consortium name="EnsemblMetazoa"/>
        </authorList>
    </citation>
    <scope>IDENTIFICATION</scope>
</reference>
<sequence length="117" mass="13840">MKLNKNVLKKSIKKRRIYIPSGDDQKHYHNCQRLMVEDCSSHFFSTLRLGRLSLFEWLVSIPKGKWLKGYIKRGYLSVICVHCSRFGTTKNVICIRCKRQRSAQIELKSRRMCITCE</sequence>
<evidence type="ECO:0000313" key="1">
    <source>
        <dbReference type="EnsemblMetazoa" id="SMAR009069-PA"/>
    </source>
</evidence>